<evidence type="ECO:0000313" key="2">
    <source>
        <dbReference type="EMBL" id="KAF5737131.1"/>
    </source>
</evidence>
<reference evidence="2 3" key="1">
    <citation type="journal article" date="2020" name="Nat. Commun.">
        <title>Genome of Tripterygium wilfordii and identification of cytochrome P450 involved in triptolide biosynthesis.</title>
        <authorList>
            <person name="Tu L."/>
            <person name="Su P."/>
            <person name="Zhang Z."/>
            <person name="Gao L."/>
            <person name="Wang J."/>
            <person name="Hu T."/>
            <person name="Zhou J."/>
            <person name="Zhang Y."/>
            <person name="Zhao Y."/>
            <person name="Liu Y."/>
            <person name="Song Y."/>
            <person name="Tong Y."/>
            <person name="Lu Y."/>
            <person name="Yang J."/>
            <person name="Xu C."/>
            <person name="Jia M."/>
            <person name="Peters R.J."/>
            <person name="Huang L."/>
            <person name="Gao W."/>
        </authorList>
    </citation>
    <scope>NUCLEOTIDE SEQUENCE [LARGE SCALE GENOMIC DNA]</scope>
    <source>
        <strain evidence="3">cv. XIE 37</strain>
        <tissue evidence="2">Leaf</tissue>
    </source>
</reference>
<gene>
    <name evidence="2" type="ORF">HS088_TW13G00009</name>
</gene>
<dbReference type="AlphaFoldDB" id="A0A7J7CST4"/>
<feature type="region of interest" description="Disordered" evidence="1">
    <location>
        <begin position="1"/>
        <end position="26"/>
    </location>
</feature>
<name>A0A7J7CST4_TRIWF</name>
<sequence>MTSTISSQTNATPTRNAATSPRLCGGPPRGSAALVLSASAAKEDGSWFVSMTHRETILAPVLWMEATDLLLPPPPQFRCTPSPLIINMISNLLLSSHICYY</sequence>
<protein>
    <submittedName>
        <fullName evidence="2">Uncharacterized protein</fullName>
    </submittedName>
</protein>
<accession>A0A7J7CST4</accession>
<evidence type="ECO:0000256" key="1">
    <source>
        <dbReference type="SAM" id="MobiDB-lite"/>
    </source>
</evidence>
<proteinExistence type="predicted"/>
<feature type="compositionally biased region" description="Polar residues" evidence="1">
    <location>
        <begin position="1"/>
        <end position="19"/>
    </location>
</feature>
<dbReference type="Proteomes" id="UP000593562">
    <property type="component" value="Unassembled WGS sequence"/>
</dbReference>
<evidence type="ECO:0000313" key="3">
    <source>
        <dbReference type="Proteomes" id="UP000593562"/>
    </source>
</evidence>
<comment type="caution">
    <text evidence="2">The sequence shown here is derived from an EMBL/GenBank/DDBJ whole genome shotgun (WGS) entry which is preliminary data.</text>
</comment>
<dbReference type="InParanoid" id="A0A7J7CST4"/>
<dbReference type="EMBL" id="JAAARO010000013">
    <property type="protein sequence ID" value="KAF5737131.1"/>
    <property type="molecule type" value="Genomic_DNA"/>
</dbReference>
<organism evidence="2 3">
    <name type="scientific">Tripterygium wilfordii</name>
    <name type="common">Thunder God vine</name>
    <dbReference type="NCBI Taxonomy" id="458696"/>
    <lineage>
        <taxon>Eukaryota</taxon>
        <taxon>Viridiplantae</taxon>
        <taxon>Streptophyta</taxon>
        <taxon>Embryophyta</taxon>
        <taxon>Tracheophyta</taxon>
        <taxon>Spermatophyta</taxon>
        <taxon>Magnoliopsida</taxon>
        <taxon>eudicotyledons</taxon>
        <taxon>Gunneridae</taxon>
        <taxon>Pentapetalae</taxon>
        <taxon>rosids</taxon>
        <taxon>fabids</taxon>
        <taxon>Celastrales</taxon>
        <taxon>Celastraceae</taxon>
        <taxon>Tripterygium</taxon>
    </lineage>
</organism>
<keyword evidence="3" id="KW-1185">Reference proteome</keyword>